<evidence type="ECO:0000256" key="6">
    <source>
        <dbReference type="SAM" id="Phobius"/>
    </source>
</evidence>
<organism evidence="8 9">
    <name type="scientific">Desulfurivibrio alkaliphilus (strain DSM 19089 / UNIQEM U267 / AHT2)</name>
    <dbReference type="NCBI Taxonomy" id="589865"/>
    <lineage>
        <taxon>Bacteria</taxon>
        <taxon>Pseudomonadati</taxon>
        <taxon>Thermodesulfobacteriota</taxon>
        <taxon>Desulfobulbia</taxon>
        <taxon>Desulfobulbales</taxon>
        <taxon>Desulfobulbaceae</taxon>
        <taxon>Desulfurivibrio</taxon>
    </lineage>
</organism>
<evidence type="ECO:0000256" key="4">
    <source>
        <dbReference type="ARBA" id="ARBA00022989"/>
    </source>
</evidence>
<keyword evidence="4 6" id="KW-1133">Transmembrane helix</keyword>
<name>D6Z5B2_DESAT</name>
<dbReference type="RefSeq" id="WP_013162300.1">
    <property type="nucleotide sequence ID" value="NC_014216.1"/>
</dbReference>
<evidence type="ECO:0000256" key="2">
    <source>
        <dbReference type="ARBA" id="ARBA00022475"/>
    </source>
</evidence>
<dbReference type="InParanoid" id="D6Z5B2"/>
<feature type="transmembrane region" description="Helical" evidence="6">
    <location>
        <begin position="245"/>
        <end position="264"/>
    </location>
</feature>
<feature type="transmembrane region" description="Helical" evidence="6">
    <location>
        <begin position="152"/>
        <end position="170"/>
    </location>
</feature>
<comment type="subcellular location">
    <subcellularLocation>
        <location evidence="1">Cell membrane</location>
        <topology evidence="1">Multi-pass membrane protein</topology>
    </subcellularLocation>
</comment>
<sequence>MISEQRKGELYLLAEEFLWGWFPIVTLLTYPYLAPLWSMGLTLAVAAVFFGLLMSKRLGSNLWRELGNRRAWKDLAWSSFYIMLLFVLLFTGLAHTTAGNAALILFLQVFFAFLYFNLLQGEKMSPPHLAGAALMSLGAFLVLFPGEAGLNKGDLLVLLAAMVAPIGNRYQQRARRHVHATTLLFVRTVTSLPVVLLLAWAYANPPALADLQATWWLVALNGVFLMGLSKIYWIEALHRLSVTKISAMTALSPLFTMLFAFFILQEVPGGWQVAGILPILTGGMLITRPLDPGEAVRGCRPGR</sequence>
<feature type="transmembrane region" description="Helical" evidence="6">
    <location>
        <begin position="36"/>
        <end position="54"/>
    </location>
</feature>
<evidence type="ECO:0000256" key="1">
    <source>
        <dbReference type="ARBA" id="ARBA00004651"/>
    </source>
</evidence>
<keyword evidence="2" id="KW-1003">Cell membrane</keyword>
<feature type="domain" description="EamA" evidence="7">
    <location>
        <begin position="7"/>
        <end position="143"/>
    </location>
</feature>
<feature type="transmembrane region" description="Helical" evidence="6">
    <location>
        <begin position="129"/>
        <end position="146"/>
    </location>
</feature>
<evidence type="ECO:0000256" key="3">
    <source>
        <dbReference type="ARBA" id="ARBA00022692"/>
    </source>
</evidence>
<dbReference type="STRING" id="589865.DaAHT2_0055"/>
<keyword evidence="9" id="KW-1185">Reference proteome</keyword>
<proteinExistence type="predicted"/>
<evidence type="ECO:0000259" key="7">
    <source>
        <dbReference type="Pfam" id="PF00892"/>
    </source>
</evidence>
<feature type="transmembrane region" description="Helical" evidence="6">
    <location>
        <begin position="270"/>
        <end position="287"/>
    </location>
</feature>
<evidence type="ECO:0000313" key="8">
    <source>
        <dbReference type="EMBL" id="ADH84769.1"/>
    </source>
</evidence>
<dbReference type="PANTHER" id="PTHR32322:SF18">
    <property type="entry name" value="S-ADENOSYLMETHIONINE_S-ADENOSYLHOMOCYSTEINE TRANSPORTER"/>
    <property type="match status" value="1"/>
</dbReference>
<dbReference type="InterPro" id="IPR037185">
    <property type="entry name" value="EmrE-like"/>
</dbReference>
<dbReference type="AlphaFoldDB" id="D6Z5B2"/>
<gene>
    <name evidence="8" type="ordered locus">DaAHT2_0055</name>
</gene>
<dbReference type="Pfam" id="PF00892">
    <property type="entry name" value="EamA"/>
    <property type="match status" value="2"/>
</dbReference>
<dbReference type="PANTHER" id="PTHR32322">
    <property type="entry name" value="INNER MEMBRANE TRANSPORTER"/>
    <property type="match status" value="1"/>
</dbReference>
<dbReference type="eggNOG" id="COG0697">
    <property type="taxonomic scope" value="Bacteria"/>
</dbReference>
<reference evidence="9" key="1">
    <citation type="submission" date="2010-02" db="EMBL/GenBank/DDBJ databases">
        <title>Complete sequence of Desulfurivibrio alkaliphilus AHT2.</title>
        <authorList>
            <consortium name="US DOE Joint Genome Institute"/>
            <person name="Pitluck S."/>
            <person name="Chertkov O."/>
            <person name="Detter J.C."/>
            <person name="Han C."/>
            <person name="Tapia R."/>
            <person name="Larimer F."/>
            <person name="Land M."/>
            <person name="Hauser L."/>
            <person name="Kyrpides N."/>
            <person name="Mikhailova N."/>
            <person name="Sorokin D.Y."/>
            <person name="Muyzer G."/>
            <person name="Woyke T."/>
        </authorList>
    </citation>
    <scope>NUCLEOTIDE SEQUENCE [LARGE SCALE GENOMIC DNA]</scope>
    <source>
        <strain evidence="9">DSM 19089 / UNIQEM U267 / AHT2</strain>
    </source>
</reference>
<keyword evidence="3 6" id="KW-0812">Transmembrane</keyword>
<dbReference type="SUPFAM" id="SSF103481">
    <property type="entry name" value="Multidrug resistance efflux transporter EmrE"/>
    <property type="match status" value="2"/>
</dbReference>
<accession>D6Z5B2</accession>
<feature type="transmembrane region" description="Helical" evidence="6">
    <location>
        <begin position="215"/>
        <end position="233"/>
    </location>
</feature>
<keyword evidence="5 6" id="KW-0472">Membrane</keyword>
<protein>
    <recommendedName>
        <fullName evidence="7">EamA domain-containing protein</fullName>
    </recommendedName>
</protein>
<dbReference type="GO" id="GO:0005886">
    <property type="term" value="C:plasma membrane"/>
    <property type="evidence" value="ECO:0007669"/>
    <property type="project" value="UniProtKB-SubCell"/>
</dbReference>
<dbReference type="HOGENOM" id="CLU_983277_0_0_7"/>
<feature type="transmembrane region" description="Helical" evidence="6">
    <location>
        <begin position="75"/>
        <end position="94"/>
    </location>
</feature>
<feature type="transmembrane region" description="Helical" evidence="6">
    <location>
        <begin position="182"/>
        <end position="203"/>
    </location>
</feature>
<feature type="transmembrane region" description="Helical" evidence="6">
    <location>
        <begin position="100"/>
        <end position="117"/>
    </location>
</feature>
<evidence type="ECO:0000313" key="9">
    <source>
        <dbReference type="Proteomes" id="UP000001508"/>
    </source>
</evidence>
<dbReference type="Proteomes" id="UP000001508">
    <property type="component" value="Chromosome"/>
</dbReference>
<dbReference type="Gene3D" id="1.10.3730.20">
    <property type="match status" value="1"/>
</dbReference>
<evidence type="ECO:0000256" key="5">
    <source>
        <dbReference type="ARBA" id="ARBA00023136"/>
    </source>
</evidence>
<feature type="domain" description="EamA" evidence="7">
    <location>
        <begin position="152"/>
        <end position="287"/>
    </location>
</feature>
<dbReference type="InterPro" id="IPR050638">
    <property type="entry name" value="AA-Vitamin_Transporters"/>
</dbReference>
<dbReference type="InterPro" id="IPR000620">
    <property type="entry name" value="EamA_dom"/>
</dbReference>
<dbReference type="KEGG" id="dak:DaAHT2_0055"/>
<dbReference type="EMBL" id="CP001940">
    <property type="protein sequence ID" value="ADH84769.1"/>
    <property type="molecule type" value="Genomic_DNA"/>
</dbReference>